<reference evidence="1 2" key="1">
    <citation type="journal article" date="2018" name="Nat. Ecol. Evol.">
        <title>Pezizomycetes genomes reveal the molecular basis of ectomycorrhizal truffle lifestyle.</title>
        <authorList>
            <person name="Murat C."/>
            <person name="Payen T."/>
            <person name="Noel B."/>
            <person name="Kuo A."/>
            <person name="Morin E."/>
            <person name="Chen J."/>
            <person name="Kohler A."/>
            <person name="Krizsan K."/>
            <person name="Balestrini R."/>
            <person name="Da Silva C."/>
            <person name="Montanini B."/>
            <person name="Hainaut M."/>
            <person name="Levati E."/>
            <person name="Barry K.W."/>
            <person name="Belfiori B."/>
            <person name="Cichocki N."/>
            <person name="Clum A."/>
            <person name="Dockter R.B."/>
            <person name="Fauchery L."/>
            <person name="Guy J."/>
            <person name="Iotti M."/>
            <person name="Le Tacon F."/>
            <person name="Lindquist E.A."/>
            <person name="Lipzen A."/>
            <person name="Malagnac F."/>
            <person name="Mello A."/>
            <person name="Molinier V."/>
            <person name="Miyauchi S."/>
            <person name="Poulain J."/>
            <person name="Riccioni C."/>
            <person name="Rubini A."/>
            <person name="Sitrit Y."/>
            <person name="Splivallo R."/>
            <person name="Traeger S."/>
            <person name="Wang M."/>
            <person name="Zifcakova L."/>
            <person name="Wipf D."/>
            <person name="Zambonelli A."/>
            <person name="Paolocci F."/>
            <person name="Nowrousian M."/>
            <person name="Ottonello S."/>
            <person name="Baldrian P."/>
            <person name="Spatafora J.W."/>
            <person name="Henrissat B."/>
            <person name="Nagy L.G."/>
            <person name="Aury J.M."/>
            <person name="Wincker P."/>
            <person name="Grigoriev I.V."/>
            <person name="Bonfante P."/>
            <person name="Martin F.M."/>
        </authorList>
    </citation>
    <scope>NUCLEOTIDE SEQUENCE [LARGE SCALE GENOMIC DNA]</scope>
    <source>
        <strain evidence="1 2">CCBAS932</strain>
    </source>
</reference>
<dbReference type="AlphaFoldDB" id="A0A3N4KM45"/>
<dbReference type="EMBL" id="ML119143">
    <property type="protein sequence ID" value="RPB10429.1"/>
    <property type="molecule type" value="Genomic_DNA"/>
</dbReference>
<proteinExistence type="predicted"/>
<name>A0A3N4KM45_9PEZI</name>
<evidence type="ECO:0000313" key="1">
    <source>
        <dbReference type="EMBL" id="RPB10429.1"/>
    </source>
</evidence>
<evidence type="ECO:0000313" key="2">
    <source>
        <dbReference type="Proteomes" id="UP000277580"/>
    </source>
</evidence>
<dbReference type="InParanoid" id="A0A3N4KM45"/>
<dbReference type="Proteomes" id="UP000277580">
    <property type="component" value="Unassembled WGS sequence"/>
</dbReference>
<organism evidence="1 2">
    <name type="scientific">Morchella conica CCBAS932</name>
    <dbReference type="NCBI Taxonomy" id="1392247"/>
    <lineage>
        <taxon>Eukaryota</taxon>
        <taxon>Fungi</taxon>
        <taxon>Dikarya</taxon>
        <taxon>Ascomycota</taxon>
        <taxon>Pezizomycotina</taxon>
        <taxon>Pezizomycetes</taxon>
        <taxon>Pezizales</taxon>
        <taxon>Morchellaceae</taxon>
        <taxon>Morchella</taxon>
    </lineage>
</organism>
<keyword evidence="2" id="KW-1185">Reference proteome</keyword>
<protein>
    <submittedName>
        <fullName evidence="1">Uncharacterized protein</fullName>
    </submittedName>
</protein>
<sequence length="87" mass="9994">MIHIFLSRIGCVHPGPEFREYGGIAWISERNSLAKQYLERYREMEPGNYPSGSVWPLLGPRVVLCMRGIELARLTFAVAYLPQQLWG</sequence>
<accession>A0A3N4KM45</accession>
<gene>
    <name evidence="1" type="ORF">P167DRAFT_254500</name>
</gene>